<dbReference type="GO" id="GO:0042884">
    <property type="term" value="P:microcin transport"/>
    <property type="evidence" value="ECO:0007669"/>
    <property type="project" value="TreeGrafter"/>
</dbReference>
<gene>
    <name evidence="4" type="ORF">RIEGSTA812A_PEG_510</name>
</gene>
<dbReference type="GO" id="GO:1904680">
    <property type="term" value="F:peptide transmembrane transporter activity"/>
    <property type="evidence" value="ECO:0007669"/>
    <property type="project" value="TreeGrafter"/>
</dbReference>
<name>A0A484H549_9ZZZZ</name>
<dbReference type="GO" id="GO:0015833">
    <property type="term" value="P:peptide transport"/>
    <property type="evidence" value="ECO:0007669"/>
    <property type="project" value="TreeGrafter"/>
</dbReference>
<dbReference type="Pfam" id="PF00496">
    <property type="entry name" value="SBP_bac_5"/>
    <property type="match status" value="1"/>
</dbReference>
<dbReference type="SUPFAM" id="SSF53850">
    <property type="entry name" value="Periplasmic binding protein-like II"/>
    <property type="match status" value="1"/>
</dbReference>
<dbReference type="Gene3D" id="3.40.190.10">
    <property type="entry name" value="Periplasmic binding protein-like II"/>
    <property type="match status" value="1"/>
</dbReference>
<dbReference type="InterPro" id="IPR030678">
    <property type="entry name" value="Peptide/Ni-bd"/>
</dbReference>
<reference evidence="4" key="1">
    <citation type="submission" date="2018-10" db="EMBL/GenBank/DDBJ databases">
        <authorList>
            <person name="Gruber-Vodicka H."/>
            <person name="Jaeckle O."/>
        </authorList>
    </citation>
    <scope>NUCLEOTIDE SEQUENCE</scope>
</reference>
<dbReference type="EMBL" id="LR026963">
    <property type="protein sequence ID" value="VBB69037.1"/>
    <property type="molecule type" value="Genomic_DNA"/>
</dbReference>
<evidence type="ECO:0000256" key="2">
    <source>
        <dbReference type="SAM" id="Phobius"/>
    </source>
</evidence>
<evidence type="ECO:0000256" key="1">
    <source>
        <dbReference type="ARBA" id="ARBA00022729"/>
    </source>
</evidence>
<dbReference type="Gene3D" id="3.10.105.10">
    <property type="entry name" value="Dipeptide-binding Protein, Domain 3"/>
    <property type="match status" value="1"/>
</dbReference>
<keyword evidence="2" id="KW-0472">Membrane</keyword>
<feature type="transmembrane region" description="Helical" evidence="2">
    <location>
        <begin position="12"/>
        <end position="34"/>
    </location>
</feature>
<dbReference type="InterPro" id="IPR039424">
    <property type="entry name" value="SBP_5"/>
</dbReference>
<evidence type="ECO:0000259" key="3">
    <source>
        <dbReference type="Pfam" id="PF00496"/>
    </source>
</evidence>
<accession>A0A484H549</accession>
<sequence length="618" mass="71218">MTRSKVPQEAFCALLFPLHFARGLLIILIFLAIVCPPTAVAAERALPAHAVTTHGEPKYPPDFRYFDYVNPSAPKGGEVRLSHVGTFDSFNPYIIKGQPFTMVGGLVFETLMVGAHDDPTSAYGLIAESVEIPSDRSWVAFNLRPQAHWHDNEPITADDIVWTFETLRSRGLPHYRSYYADVIQAVKENDQRVRFVFKPGVVNHELPLILGQLPVLPRHYWAMRRFDEASLEVPLGSGPYRIESFEAGRYILLRRNPTYWGRDLPVNRGLYNFDTIRVDYYRDFTVSLEAFRGGAYDFRIENSAKAWTASYSFPAVETGRVIKEEMQHQRPQGMQAFAFNIRRPLFQDPRVRQALAYAFDFEWANRNLFYSQYERSNSYFSNSSLAGSGLPGPQELQILEPLRNRLPQEVLTRVYAPPTTDGSGNNRDNLQTAIRLLKESRWTIQNQALIHEQTGEPFMFELLLDDQIWERVAAPFAHNLKRLGITMQVRIVDPTVYEKRVQAFDFDMLVYHWPQSQSPGNEQRDYWGSAAADTKGSNNIIGIREPIIDWLIEMLIAAPDHESLVARTRALDRVLLWSHFVVPHWYVGYDRVAYWRKLKHPAIVPSNHLWTWWIDDAS</sequence>
<organism evidence="4">
    <name type="scientific">invertebrate metagenome</name>
    <dbReference type="NCBI Taxonomy" id="1711999"/>
    <lineage>
        <taxon>unclassified sequences</taxon>
        <taxon>metagenomes</taxon>
        <taxon>organismal metagenomes</taxon>
    </lineage>
</organism>
<evidence type="ECO:0000313" key="4">
    <source>
        <dbReference type="EMBL" id="VBB69037.1"/>
    </source>
</evidence>
<keyword evidence="2" id="KW-1133">Transmembrane helix</keyword>
<protein>
    <submittedName>
        <fullName evidence="4">ABC transporter, periplasmic substrate-binding protein</fullName>
    </submittedName>
</protein>
<feature type="domain" description="Solute-binding protein family 5" evidence="3">
    <location>
        <begin position="124"/>
        <end position="531"/>
    </location>
</feature>
<keyword evidence="2" id="KW-0812">Transmembrane</keyword>
<dbReference type="FunFam" id="3.10.105.10:FF:000005">
    <property type="entry name" value="ABC transporter substrate-binding protein"/>
    <property type="match status" value="1"/>
</dbReference>
<dbReference type="PIRSF" id="PIRSF002741">
    <property type="entry name" value="MppA"/>
    <property type="match status" value="1"/>
</dbReference>
<dbReference type="GO" id="GO:0043190">
    <property type="term" value="C:ATP-binding cassette (ABC) transporter complex"/>
    <property type="evidence" value="ECO:0007669"/>
    <property type="project" value="InterPro"/>
</dbReference>
<dbReference type="PANTHER" id="PTHR30290">
    <property type="entry name" value="PERIPLASMIC BINDING COMPONENT OF ABC TRANSPORTER"/>
    <property type="match status" value="1"/>
</dbReference>
<dbReference type="PANTHER" id="PTHR30290:SF64">
    <property type="entry name" value="ABC TRANSPORTER PERIPLASMIC BINDING PROTEIN"/>
    <property type="match status" value="1"/>
</dbReference>
<dbReference type="AlphaFoldDB" id="A0A484H549"/>
<dbReference type="CDD" id="cd08497">
    <property type="entry name" value="MbnE-like"/>
    <property type="match status" value="1"/>
</dbReference>
<dbReference type="InterPro" id="IPR000914">
    <property type="entry name" value="SBP_5_dom"/>
</dbReference>
<proteinExistence type="predicted"/>
<keyword evidence="1" id="KW-0732">Signal</keyword>
<dbReference type="GO" id="GO:0030288">
    <property type="term" value="C:outer membrane-bounded periplasmic space"/>
    <property type="evidence" value="ECO:0007669"/>
    <property type="project" value="TreeGrafter"/>
</dbReference>